<dbReference type="RefSeq" id="WP_128501046.1">
    <property type="nucleotide sequence ID" value="NZ_CP035107.1"/>
</dbReference>
<dbReference type="InterPro" id="IPR038352">
    <property type="entry name" value="Imelysin_sf"/>
</dbReference>
<dbReference type="InterPro" id="IPR034984">
    <property type="entry name" value="Imelysin-like_IPPA"/>
</dbReference>
<dbReference type="PROSITE" id="PS51257">
    <property type="entry name" value="PROKAR_LIPOPROTEIN"/>
    <property type="match status" value="1"/>
</dbReference>
<evidence type="ECO:0000256" key="2">
    <source>
        <dbReference type="ARBA" id="ARBA00022729"/>
    </source>
</evidence>
<keyword evidence="2" id="KW-0732">Signal</keyword>
<comment type="subcellular location">
    <subcellularLocation>
        <location evidence="1">Cell envelope</location>
    </subcellularLocation>
</comment>
<dbReference type="OrthoDB" id="650514at2"/>
<dbReference type="Proteomes" id="UP000287701">
    <property type="component" value="Chromosome"/>
</dbReference>
<feature type="domain" description="Imelysin-like" evidence="3">
    <location>
        <begin position="52"/>
        <end position="337"/>
    </location>
</feature>
<dbReference type="Gene3D" id="1.20.1420.20">
    <property type="entry name" value="M75 peptidase, HXXE motif"/>
    <property type="match status" value="1"/>
</dbReference>
<dbReference type="GO" id="GO:0030313">
    <property type="term" value="C:cell envelope"/>
    <property type="evidence" value="ECO:0007669"/>
    <property type="project" value="UniProtKB-SubCell"/>
</dbReference>
<protein>
    <submittedName>
        <fullName evidence="4">Peptidase M75 superfamily protein</fullName>
    </submittedName>
</protein>
<proteinExistence type="predicted"/>
<reference evidence="4 5" key="1">
    <citation type="submission" date="2019-01" db="EMBL/GenBank/DDBJ databases">
        <title>Whole Genome of Ornithobacterium rhinotracheale FARPER-174b.</title>
        <authorList>
            <person name="Tataje-Lavanda L.A."/>
            <person name="Montalvan A."/>
            <person name="Montesinos R."/>
            <person name="Zimic M."/>
            <person name="Fernandez-Sanchez M."/>
            <person name="Fernandez-Diaz M."/>
        </authorList>
    </citation>
    <scope>NUCLEOTIDE SEQUENCE [LARGE SCALE GENOMIC DNA]</scope>
    <source>
        <strain evidence="4 5">FARPER-174b</strain>
    </source>
</reference>
<organism evidence="4 5">
    <name type="scientific">Ornithobacterium rhinotracheale</name>
    <dbReference type="NCBI Taxonomy" id="28251"/>
    <lineage>
        <taxon>Bacteria</taxon>
        <taxon>Pseudomonadati</taxon>
        <taxon>Bacteroidota</taxon>
        <taxon>Flavobacteriia</taxon>
        <taxon>Flavobacteriales</taxon>
        <taxon>Weeksellaceae</taxon>
        <taxon>Ornithobacterium</taxon>
    </lineage>
</organism>
<dbReference type="Pfam" id="PF09375">
    <property type="entry name" value="Peptidase_M75"/>
    <property type="match status" value="1"/>
</dbReference>
<dbReference type="EMBL" id="CP035107">
    <property type="protein sequence ID" value="QAR30560.1"/>
    <property type="molecule type" value="Genomic_DNA"/>
</dbReference>
<evidence type="ECO:0000313" key="5">
    <source>
        <dbReference type="Proteomes" id="UP000287701"/>
    </source>
</evidence>
<accession>A0A410JQX9</accession>
<dbReference type="CDD" id="cd14659">
    <property type="entry name" value="Imelysin-like_IPPA"/>
    <property type="match status" value="1"/>
</dbReference>
<gene>
    <name evidence="4" type="ORF">EQP59_03935</name>
</gene>
<dbReference type="AlphaFoldDB" id="A0A410JQX9"/>
<evidence type="ECO:0000313" key="4">
    <source>
        <dbReference type="EMBL" id="QAR30560.1"/>
    </source>
</evidence>
<evidence type="ECO:0000259" key="3">
    <source>
        <dbReference type="Pfam" id="PF09375"/>
    </source>
</evidence>
<name>A0A410JQX9_ORNRH</name>
<sequence length="375" mass="42568">MKKLFLLSLASILFSACSSSDSRKDSGPSTCEQCIKEFNRKATLTHWADDIIIPNYKTYNNSIIQLKTETEAFVQSPSTENLAKLKNALSQTYLLWQTVAPFEMGKAKVVDLRFYTNIFPTNVTRIEKNIQSQNLNLKLPDSNTQQGLPALDYLVNGVADSPEKIVEKYNDEKYQKYLLAVVNRLQEITQLVVDDWDTSYRGKFIQNDGNSAVSSINVLANEYLLYYEKYMRNGKVRFPSGAATGKAYPDDVESRYNPELSFPLLIKSLETMQNFFNGRCFADQPVGLGFRTYLDKYHKVTGGKDIAQAINSKFDEAINYTKKISEHATEYELIKTNNKAMLELHDIIQSNIINLKVDMFQAMGISVQYVDGDGD</sequence>
<dbReference type="InterPro" id="IPR018976">
    <property type="entry name" value="Imelysin-like"/>
</dbReference>
<evidence type="ECO:0000256" key="1">
    <source>
        <dbReference type="ARBA" id="ARBA00004196"/>
    </source>
</evidence>